<protein>
    <submittedName>
        <fullName evidence="1">Uncharacterized protein</fullName>
    </submittedName>
</protein>
<evidence type="ECO:0000313" key="1">
    <source>
        <dbReference type="EMBL" id="KKS27167.1"/>
    </source>
</evidence>
<dbReference type="Proteomes" id="UP000033859">
    <property type="component" value="Unassembled WGS sequence"/>
</dbReference>
<dbReference type="InterPro" id="IPR036390">
    <property type="entry name" value="WH_DNA-bd_sf"/>
</dbReference>
<dbReference type="AlphaFoldDB" id="A0A0G0XRY6"/>
<evidence type="ECO:0000313" key="2">
    <source>
        <dbReference type="Proteomes" id="UP000033859"/>
    </source>
</evidence>
<organism evidence="1 2">
    <name type="scientific">Candidatus Yanofskybacteria bacterium GW2011_GWC2_41_9</name>
    <dbReference type="NCBI Taxonomy" id="1619029"/>
    <lineage>
        <taxon>Bacteria</taxon>
        <taxon>Candidatus Yanofskyibacteriota</taxon>
    </lineage>
</organism>
<accession>A0A0G0XRY6</accession>
<dbReference type="SUPFAM" id="SSF46785">
    <property type="entry name" value="Winged helix' DNA-binding domain"/>
    <property type="match status" value="1"/>
</dbReference>
<dbReference type="EMBL" id="LCCE01000009">
    <property type="protein sequence ID" value="KKS27167.1"/>
    <property type="molecule type" value="Genomic_DNA"/>
</dbReference>
<comment type="caution">
    <text evidence="1">The sequence shown here is derived from an EMBL/GenBank/DDBJ whole genome shotgun (WGS) entry which is preliminary data.</text>
</comment>
<reference evidence="1 2" key="1">
    <citation type="journal article" date="2015" name="Nature">
        <title>rRNA introns, odd ribosomes, and small enigmatic genomes across a large radiation of phyla.</title>
        <authorList>
            <person name="Brown C.T."/>
            <person name="Hug L.A."/>
            <person name="Thomas B.C."/>
            <person name="Sharon I."/>
            <person name="Castelle C.J."/>
            <person name="Singh A."/>
            <person name="Wilkins M.J."/>
            <person name="Williams K.H."/>
            <person name="Banfield J.F."/>
        </authorList>
    </citation>
    <scope>NUCLEOTIDE SEQUENCE [LARGE SCALE GENOMIC DNA]</scope>
</reference>
<sequence length="71" mass="7741">MTSKKRHQIILNALRELGGKASTQQIAIATGFDANGVSQSLGAMSGRDLVAMGDYKRGETEWFLVERKTIS</sequence>
<gene>
    <name evidence="1" type="ORF">UU84_C0009G0003</name>
</gene>
<proteinExistence type="predicted"/>
<name>A0A0G0XRY6_9BACT</name>